<dbReference type="Proteomes" id="UP000007264">
    <property type="component" value="Unassembled WGS sequence"/>
</dbReference>
<comment type="similarity">
    <text evidence="1">Belongs to the bacterial ribosomal protein bL34 family.</text>
</comment>
<dbReference type="GO" id="GO:1990904">
    <property type="term" value="C:ribonucleoprotein complex"/>
    <property type="evidence" value="ECO:0007669"/>
    <property type="project" value="UniProtKB-KW"/>
</dbReference>
<dbReference type="GO" id="GO:0005840">
    <property type="term" value="C:ribosome"/>
    <property type="evidence" value="ECO:0007669"/>
    <property type="project" value="UniProtKB-KW"/>
</dbReference>
<dbReference type="STRING" id="574566.I0YS11"/>
<evidence type="ECO:0000256" key="1">
    <source>
        <dbReference type="ARBA" id="ARBA00010111"/>
    </source>
</evidence>
<dbReference type="EMBL" id="AGSI01000013">
    <property type="protein sequence ID" value="EIE21180.1"/>
    <property type="molecule type" value="Genomic_DNA"/>
</dbReference>
<dbReference type="eggNOG" id="ENOG502SE4B">
    <property type="taxonomic scope" value="Eukaryota"/>
</dbReference>
<evidence type="ECO:0000313" key="5">
    <source>
        <dbReference type="Proteomes" id="UP000007264"/>
    </source>
</evidence>
<keyword evidence="3" id="KW-0687">Ribonucleoprotein</keyword>
<evidence type="ECO:0000256" key="2">
    <source>
        <dbReference type="ARBA" id="ARBA00022980"/>
    </source>
</evidence>
<proteinExistence type="inferred from homology"/>
<evidence type="ECO:0000256" key="3">
    <source>
        <dbReference type="ARBA" id="ARBA00023274"/>
    </source>
</evidence>
<dbReference type="GO" id="GO:0006412">
    <property type="term" value="P:translation"/>
    <property type="evidence" value="ECO:0007669"/>
    <property type="project" value="InterPro"/>
</dbReference>
<reference evidence="4 5" key="1">
    <citation type="journal article" date="2012" name="Genome Biol.">
        <title>The genome of the polar eukaryotic microalga coccomyxa subellipsoidea reveals traits of cold adaptation.</title>
        <authorList>
            <person name="Blanc G."/>
            <person name="Agarkova I."/>
            <person name="Grimwood J."/>
            <person name="Kuo A."/>
            <person name="Brueggeman A."/>
            <person name="Dunigan D."/>
            <person name="Gurnon J."/>
            <person name="Ladunga I."/>
            <person name="Lindquist E."/>
            <person name="Lucas S."/>
            <person name="Pangilinan J."/>
            <person name="Proschold T."/>
            <person name="Salamov A."/>
            <person name="Schmutz J."/>
            <person name="Weeks D."/>
            <person name="Yamada T."/>
            <person name="Claverie J.M."/>
            <person name="Grigoriev I."/>
            <person name="Van Etten J."/>
            <person name="Lomsadze A."/>
            <person name="Borodovsky M."/>
        </authorList>
    </citation>
    <scope>NUCLEOTIDE SEQUENCE [LARGE SCALE GENOMIC DNA]</scope>
    <source>
        <strain evidence="4 5">C-169</strain>
    </source>
</reference>
<keyword evidence="5" id="KW-1185">Reference proteome</keyword>
<dbReference type="GeneID" id="17039162"/>
<dbReference type="GO" id="GO:0003735">
    <property type="term" value="F:structural constituent of ribosome"/>
    <property type="evidence" value="ECO:0007669"/>
    <property type="project" value="InterPro"/>
</dbReference>
<dbReference type="RefSeq" id="XP_005645724.1">
    <property type="nucleotide sequence ID" value="XM_005645667.1"/>
</dbReference>
<keyword evidence="2" id="KW-0689">Ribosomal protein</keyword>
<dbReference type="KEGG" id="csl:COCSUDRAFT_17889"/>
<name>I0YS11_COCSC</name>
<dbReference type="InterPro" id="IPR000271">
    <property type="entry name" value="Ribosomal_bL34"/>
</dbReference>
<gene>
    <name evidence="4" type="ORF">COCSUDRAFT_17889</name>
</gene>
<dbReference type="AlphaFoldDB" id="I0YS11"/>
<sequence length="66" mass="7291">APGRGSVLVEANSKTGLGITKRGSRRARTRTSGFRARLRTPNGRLVLKARRKKGRKVLCPASNYRK</sequence>
<feature type="non-terminal residue" evidence="4">
    <location>
        <position position="1"/>
    </location>
</feature>
<evidence type="ECO:0008006" key="6">
    <source>
        <dbReference type="Google" id="ProtNLM"/>
    </source>
</evidence>
<evidence type="ECO:0000313" key="4">
    <source>
        <dbReference type="EMBL" id="EIE21180.1"/>
    </source>
</evidence>
<dbReference type="NCBIfam" id="TIGR01030">
    <property type="entry name" value="rpmH_bact"/>
    <property type="match status" value="1"/>
</dbReference>
<dbReference type="Pfam" id="PF00468">
    <property type="entry name" value="Ribosomal_L34"/>
    <property type="match status" value="1"/>
</dbReference>
<comment type="caution">
    <text evidence="4">The sequence shown here is derived from an EMBL/GenBank/DDBJ whole genome shotgun (WGS) entry which is preliminary data.</text>
</comment>
<dbReference type="Gene3D" id="1.10.287.3980">
    <property type="match status" value="1"/>
</dbReference>
<dbReference type="HAMAP" id="MF_00391">
    <property type="entry name" value="Ribosomal_bL34"/>
    <property type="match status" value="1"/>
</dbReference>
<organism evidence="4 5">
    <name type="scientific">Coccomyxa subellipsoidea (strain C-169)</name>
    <name type="common">Green microalga</name>
    <dbReference type="NCBI Taxonomy" id="574566"/>
    <lineage>
        <taxon>Eukaryota</taxon>
        <taxon>Viridiplantae</taxon>
        <taxon>Chlorophyta</taxon>
        <taxon>core chlorophytes</taxon>
        <taxon>Trebouxiophyceae</taxon>
        <taxon>Trebouxiophyceae incertae sedis</taxon>
        <taxon>Coccomyxaceae</taxon>
        <taxon>Coccomyxa</taxon>
        <taxon>Coccomyxa subellipsoidea</taxon>
    </lineage>
</organism>
<accession>I0YS11</accession>
<protein>
    <recommendedName>
        <fullName evidence="6">Ribosomal protein L34</fullName>
    </recommendedName>
</protein>